<comment type="caution">
    <text evidence="3">The sequence shown here is derived from an EMBL/GenBank/DDBJ whole genome shotgun (WGS) entry which is preliminary data.</text>
</comment>
<sequence length="72" mass="7326">MIMSTASVSVPAPHDTDGAAVRRIDLPVEGMTCAACVRRIERALLATGGVSGAKVNLVTRTATVTFDPAAAS</sequence>
<protein>
    <recommendedName>
        <fullName evidence="2">HMA domain-containing protein</fullName>
    </recommendedName>
</protein>
<proteinExistence type="predicted"/>
<dbReference type="AlphaFoldDB" id="A0A150RW22"/>
<feature type="non-terminal residue" evidence="3">
    <location>
        <position position="72"/>
    </location>
</feature>
<dbReference type="SUPFAM" id="SSF55008">
    <property type="entry name" value="HMA, heavy metal-associated domain"/>
    <property type="match status" value="1"/>
</dbReference>
<evidence type="ECO:0000259" key="2">
    <source>
        <dbReference type="PROSITE" id="PS50846"/>
    </source>
</evidence>
<evidence type="ECO:0000256" key="1">
    <source>
        <dbReference type="ARBA" id="ARBA00022723"/>
    </source>
</evidence>
<dbReference type="Pfam" id="PF00403">
    <property type="entry name" value="HMA"/>
    <property type="match status" value="1"/>
</dbReference>
<dbReference type="EMBL" id="JEMC01002951">
    <property type="protein sequence ID" value="KYF84417.1"/>
    <property type="molecule type" value="Genomic_DNA"/>
</dbReference>
<dbReference type="PRINTS" id="PR00946">
    <property type="entry name" value="HGSCAVENGER"/>
</dbReference>
<dbReference type="FunFam" id="3.30.70.100:FF:000001">
    <property type="entry name" value="ATPase copper transporting beta"/>
    <property type="match status" value="1"/>
</dbReference>
<dbReference type="InterPro" id="IPR001802">
    <property type="entry name" value="MerP/CopZ"/>
</dbReference>
<dbReference type="Gene3D" id="3.30.70.100">
    <property type="match status" value="1"/>
</dbReference>
<accession>A0A150RW22</accession>
<dbReference type="PROSITE" id="PS01047">
    <property type="entry name" value="HMA_1"/>
    <property type="match status" value="1"/>
</dbReference>
<reference evidence="3 4" key="1">
    <citation type="submission" date="2014-02" db="EMBL/GenBank/DDBJ databases">
        <title>The small core and large imbalanced accessory genome model reveals a collaborative survival strategy of Sorangium cellulosum strains in nature.</title>
        <authorList>
            <person name="Han K."/>
            <person name="Peng R."/>
            <person name="Blom J."/>
            <person name="Li Y.-Z."/>
        </authorList>
    </citation>
    <scope>NUCLEOTIDE SEQUENCE [LARGE SCALE GENOMIC DNA]</scope>
    <source>
        <strain evidence="3 4">So0149</strain>
    </source>
</reference>
<dbReference type="InterPro" id="IPR036163">
    <property type="entry name" value="HMA_dom_sf"/>
</dbReference>
<dbReference type="InterPro" id="IPR017969">
    <property type="entry name" value="Heavy-metal-associated_CS"/>
</dbReference>
<keyword evidence="1" id="KW-0479">Metal-binding</keyword>
<dbReference type="GO" id="GO:0046872">
    <property type="term" value="F:metal ion binding"/>
    <property type="evidence" value="ECO:0007669"/>
    <property type="project" value="UniProtKB-KW"/>
</dbReference>
<dbReference type="PROSITE" id="PS50846">
    <property type="entry name" value="HMA_2"/>
    <property type="match status" value="1"/>
</dbReference>
<dbReference type="Proteomes" id="UP000075515">
    <property type="component" value="Unassembled WGS sequence"/>
</dbReference>
<gene>
    <name evidence="3" type="ORF">BE18_47320</name>
</gene>
<evidence type="ECO:0000313" key="3">
    <source>
        <dbReference type="EMBL" id="KYF84417.1"/>
    </source>
</evidence>
<name>A0A150RW22_SORCE</name>
<organism evidence="3 4">
    <name type="scientific">Sorangium cellulosum</name>
    <name type="common">Polyangium cellulosum</name>
    <dbReference type="NCBI Taxonomy" id="56"/>
    <lineage>
        <taxon>Bacteria</taxon>
        <taxon>Pseudomonadati</taxon>
        <taxon>Myxococcota</taxon>
        <taxon>Polyangia</taxon>
        <taxon>Polyangiales</taxon>
        <taxon>Polyangiaceae</taxon>
        <taxon>Sorangium</taxon>
    </lineage>
</organism>
<dbReference type="CDD" id="cd00371">
    <property type="entry name" value="HMA"/>
    <property type="match status" value="1"/>
</dbReference>
<dbReference type="InterPro" id="IPR006121">
    <property type="entry name" value="HMA_dom"/>
</dbReference>
<evidence type="ECO:0000313" key="4">
    <source>
        <dbReference type="Proteomes" id="UP000075515"/>
    </source>
</evidence>
<feature type="domain" description="HMA" evidence="2">
    <location>
        <begin position="22"/>
        <end position="72"/>
    </location>
</feature>